<sequence length="491" mass="54777">MGAESPSPAVWGTWEDLILGGAVVRHGTGGWNVVASELRARTLYPYAFTAQLVDDVVSWLSVESSVFLVHSLVLVAVACKERYEDLQKRYSGSTSWFEELKMRRVAELKRELVKSENSIGSLELKIKSLEGKKQQFKQGESGSYETESPPLVLDSEATESISRQTSNGENSVGSFSKETSTMGSWLCDHQLQAEETETKPSTSACSELGKDPSIDTLPEVGYEHGVIVRKKRGKRKRKDCSQVAKERSVDDSDNLGSSNAVSTANKETSTNECKRMRISGPKTTGRESLIEIFESIAQSESAAVFRHRMDSQKRARYRRVVRQHMDIGTIKSRIVGQSIKTAKELFRDLLLLANNALVFYSRRTREYKAAITLRQLVMKDYKLHCRGYCNEATSDFIPCNPPVRPRTARPRPGPPAYKDKEASSDKALKPENAALATPVGLGKQCNSGNSVLKQSLLKAKKGLKRPAKLKTELGDPHRKNIPVKQRKRVRR</sequence>
<feature type="region of interest" description="Disordered" evidence="4">
    <location>
        <begin position="137"/>
        <end position="179"/>
    </location>
</feature>
<dbReference type="CDD" id="cd04369">
    <property type="entry name" value="Bromodomain"/>
    <property type="match status" value="1"/>
</dbReference>
<dbReference type="Gene3D" id="1.20.920.10">
    <property type="entry name" value="Bromodomain-like"/>
    <property type="match status" value="1"/>
</dbReference>
<dbReference type="PANTHER" id="PTHR37888">
    <property type="entry name" value="DNA-BINDING BROMODOMAIN-CONTAINING PROTEIN"/>
    <property type="match status" value="1"/>
</dbReference>
<feature type="domain" description="Bromo" evidence="5">
    <location>
        <begin position="297"/>
        <end position="367"/>
    </location>
</feature>
<name>A0A8X9A0C2_SALSN</name>
<dbReference type="InterPro" id="IPR036427">
    <property type="entry name" value="Bromodomain-like_sf"/>
</dbReference>
<evidence type="ECO:0000313" key="6">
    <source>
        <dbReference type="EMBL" id="KAG6423658.1"/>
    </source>
</evidence>
<proteinExistence type="predicted"/>
<feature type="coiled-coil region" evidence="3">
    <location>
        <begin position="105"/>
        <end position="132"/>
    </location>
</feature>
<feature type="region of interest" description="Disordered" evidence="4">
    <location>
        <begin position="400"/>
        <end position="426"/>
    </location>
</feature>
<dbReference type="Proteomes" id="UP000298416">
    <property type="component" value="Unassembled WGS sequence"/>
</dbReference>
<protein>
    <recommendedName>
        <fullName evidence="5">Bromo domain-containing protein</fullName>
    </recommendedName>
</protein>
<dbReference type="SUPFAM" id="SSF47370">
    <property type="entry name" value="Bromodomain"/>
    <property type="match status" value="1"/>
</dbReference>
<gene>
    <name evidence="6" type="ORF">SASPL_114060</name>
</gene>
<evidence type="ECO:0000259" key="5">
    <source>
        <dbReference type="PROSITE" id="PS50014"/>
    </source>
</evidence>
<evidence type="ECO:0000256" key="4">
    <source>
        <dbReference type="SAM" id="MobiDB-lite"/>
    </source>
</evidence>
<evidence type="ECO:0000313" key="7">
    <source>
        <dbReference type="Proteomes" id="UP000298416"/>
    </source>
</evidence>
<feature type="compositionally biased region" description="Basic residues" evidence="4">
    <location>
        <begin position="479"/>
        <end position="491"/>
    </location>
</feature>
<dbReference type="Pfam" id="PF00439">
    <property type="entry name" value="Bromodomain"/>
    <property type="match status" value="1"/>
</dbReference>
<feature type="compositionally biased region" description="Polar residues" evidence="4">
    <location>
        <begin position="158"/>
        <end position="179"/>
    </location>
</feature>
<keyword evidence="3" id="KW-0175">Coiled coil</keyword>
<feature type="region of interest" description="Disordered" evidence="4">
    <location>
        <begin position="231"/>
        <end position="280"/>
    </location>
</feature>
<keyword evidence="1 2" id="KW-0103">Bromodomain</keyword>
<feature type="compositionally biased region" description="Basic residues" evidence="4">
    <location>
        <begin position="458"/>
        <end position="468"/>
    </location>
</feature>
<accession>A0A8X9A0C2</accession>
<reference evidence="6" key="1">
    <citation type="submission" date="2018-01" db="EMBL/GenBank/DDBJ databases">
        <authorList>
            <person name="Mao J.F."/>
        </authorList>
    </citation>
    <scope>NUCLEOTIDE SEQUENCE</scope>
    <source>
        <strain evidence="6">Huo1</strain>
        <tissue evidence="6">Leaf</tissue>
    </source>
</reference>
<keyword evidence="7" id="KW-1185">Reference proteome</keyword>
<evidence type="ECO:0000256" key="3">
    <source>
        <dbReference type="SAM" id="Coils"/>
    </source>
</evidence>
<dbReference type="SMART" id="SM00297">
    <property type="entry name" value="BROMO"/>
    <property type="match status" value="1"/>
</dbReference>
<feature type="region of interest" description="Disordered" evidence="4">
    <location>
        <begin position="458"/>
        <end position="491"/>
    </location>
</feature>
<feature type="region of interest" description="Disordered" evidence="4">
    <location>
        <begin position="193"/>
        <end position="218"/>
    </location>
</feature>
<dbReference type="AlphaFoldDB" id="A0A8X9A0C2"/>
<feature type="compositionally biased region" description="Basic and acidic residues" evidence="4">
    <location>
        <begin position="417"/>
        <end position="426"/>
    </location>
</feature>
<dbReference type="PANTHER" id="PTHR37888:SF4">
    <property type="entry name" value="OS07G0565300 PROTEIN"/>
    <property type="match status" value="1"/>
</dbReference>
<feature type="compositionally biased region" description="Polar residues" evidence="4">
    <location>
        <begin position="137"/>
        <end position="146"/>
    </location>
</feature>
<organism evidence="6">
    <name type="scientific">Salvia splendens</name>
    <name type="common">Scarlet sage</name>
    <dbReference type="NCBI Taxonomy" id="180675"/>
    <lineage>
        <taxon>Eukaryota</taxon>
        <taxon>Viridiplantae</taxon>
        <taxon>Streptophyta</taxon>
        <taxon>Embryophyta</taxon>
        <taxon>Tracheophyta</taxon>
        <taxon>Spermatophyta</taxon>
        <taxon>Magnoliopsida</taxon>
        <taxon>eudicotyledons</taxon>
        <taxon>Gunneridae</taxon>
        <taxon>Pentapetalae</taxon>
        <taxon>asterids</taxon>
        <taxon>lamiids</taxon>
        <taxon>Lamiales</taxon>
        <taxon>Lamiaceae</taxon>
        <taxon>Nepetoideae</taxon>
        <taxon>Mentheae</taxon>
        <taxon>Salviinae</taxon>
        <taxon>Salvia</taxon>
        <taxon>Salvia subgen. Calosphace</taxon>
        <taxon>core Calosphace</taxon>
    </lineage>
</organism>
<dbReference type="PROSITE" id="PS50014">
    <property type="entry name" value="BROMODOMAIN_2"/>
    <property type="match status" value="1"/>
</dbReference>
<feature type="compositionally biased region" description="Basic and acidic residues" evidence="4">
    <location>
        <begin position="469"/>
        <end position="478"/>
    </location>
</feature>
<reference evidence="6" key="2">
    <citation type="submission" date="2020-08" db="EMBL/GenBank/DDBJ databases">
        <title>Plant Genome Project.</title>
        <authorList>
            <person name="Zhang R.-G."/>
        </authorList>
    </citation>
    <scope>NUCLEOTIDE SEQUENCE</scope>
    <source>
        <strain evidence="6">Huo1</strain>
        <tissue evidence="6">Leaf</tissue>
    </source>
</reference>
<evidence type="ECO:0000256" key="1">
    <source>
        <dbReference type="ARBA" id="ARBA00023117"/>
    </source>
</evidence>
<dbReference type="EMBL" id="PNBA02000005">
    <property type="protein sequence ID" value="KAG6423658.1"/>
    <property type="molecule type" value="Genomic_DNA"/>
</dbReference>
<feature type="compositionally biased region" description="Polar residues" evidence="4">
    <location>
        <begin position="254"/>
        <end position="271"/>
    </location>
</feature>
<comment type="caution">
    <text evidence="6">The sequence shown here is derived from an EMBL/GenBank/DDBJ whole genome shotgun (WGS) entry which is preliminary data.</text>
</comment>
<evidence type="ECO:0000256" key="2">
    <source>
        <dbReference type="PROSITE-ProRule" id="PRU00035"/>
    </source>
</evidence>
<dbReference type="InterPro" id="IPR001487">
    <property type="entry name" value="Bromodomain"/>
</dbReference>